<dbReference type="EMBL" id="JBAKIA010000002">
    <property type="protein sequence ID" value="MEJ8473575.1"/>
    <property type="molecule type" value="Genomic_DNA"/>
</dbReference>
<organism evidence="6 7">
    <name type="scientific">Roseibium algae</name>
    <dbReference type="NCBI Taxonomy" id="3123038"/>
    <lineage>
        <taxon>Bacteria</taxon>
        <taxon>Pseudomonadati</taxon>
        <taxon>Pseudomonadota</taxon>
        <taxon>Alphaproteobacteria</taxon>
        <taxon>Hyphomicrobiales</taxon>
        <taxon>Stappiaceae</taxon>
        <taxon>Roseibium</taxon>
    </lineage>
</organism>
<dbReference type="InterPro" id="IPR011330">
    <property type="entry name" value="Glyco_hydro/deAcase_b/a-brl"/>
</dbReference>
<comment type="caution">
    <text evidence="6">The sequence shown here is derived from an EMBL/GenBank/DDBJ whole genome shotgun (WGS) entry which is preliminary data.</text>
</comment>
<dbReference type="InterPro" id="IPR006879">
    <property type="entry name" value="YdjC-like"/>
</dbReference>
<evidence type="ECO:0000256" key="1">
    <source>
        <dbReference type="ARBA" id="ARBA00001946"/>
    </source>
</evidence>
<evidence type="ECO:0000256" key="3">
    <source>
        <dbReference type="ARBA" id="ARBA00022801"/>
    </source>
</evidence>
<dbReference type="RefSeq" id="WP_340273182.1">
    <property type="nucleotide sequence ID" value="NZ_JBAKIA010000002.1"/>
</dbReference>
<evidence type="ECO:0000313" key="6">
    <source>
        <dbReference type="EMBL" id="MEJ8473575.1"/>
    </source>
</evidence>
<sequence>MKRITLGALDYGLAFGVDRTLRNLLLDGRLSAVGCMVATDLWSREFKPIQEVASTLGDKAMVGLTIALSGDRVRPLSHRMAALFGADMPSRSSLERRAMLRLLPDEIIKGEIQAQIDAYRSRMNCDPDFIAVREGLLDRTAIVKLVVSTLSEAEFSKQPVLVNSVPRGLQAARVKRIASKAGFSVLPWGPPLPETDDVEQLHDFLRHHFDGLADMTFIACLPGIADDRLRRDETLKKIAIRECQQEVLSSLRFFRTLDETNVFLN</sequence>
<keyword evidence="3" id="KW-0378">Hydrolase</keyword>
<keyword evidence="5" id="KW-0119">Carbohydrate metabolism</keyword>
<evidence type="ECO:0000256" key="5">
    <source>
        <dbReference type="ARBA" id="ARBA00023277"/>
    </source>
</evidence>
<accession>A0ABU8THD7</accession>
<reference evidence="6 7" key="1">
    <citation type="submission" date="2024-02" db="EMBL/GenBank/DDBJ databases">
        <title>Roseibium algae sp. nov., isolated from marine alga (Grateloupia sp.), showing potential in myo-inositol conversion.</title>
        <authorList>
            <person name="Wang Y."/>
        </authorList>
    </citation>
    <scope>NUCLEOTIDE SEQUENCE [LARGE SCALE GENOMIC DNA]</scope>
    <source>
        <strain evidence="6 7">H3510</strain>
    </source>
</reference>
<comment type="cofactor">
    <cofactor evidence="1">
        <name>Mg(2+)</name>
        <dbReference type="ChEBI" id="CHEBI:18420"/>
    </cofactor>
</comment>
<evidence type="ECO:0000313" key="7">
    <source>
        <dbReference type="Proteomes" id="UP001385499"/>
    </source>
</evidence>
<evidence type="ECO:0000256" key="2">
    <source>
        <dbReference type="ARBA" id="ARBA00022723"/>
    </source>
</evidence>
<keyword evidence="2" id="KW-0479">Metal-binding</keyword>
<keyword evidence="4" id="KW-0460">Magnesium</keyword>
<protein>
    <submittedName>
        <fullName evidence="6">ChbG/HpnK family deacetylase</fullName>
    </submittedName>
</protein>
<dbReference type="SUPFAM" id="SSF88713">
    <property type="entry name" value="Glycoside hydrolase/deacetylase"/>
    <property type="match status" value="1"/>
</dbReference>
<gene>
    <name evidence="6" type="ORF">V6575_05705</name>
</gene>
<dbReference type="Proteomes" id="UP001385499">
    <property type="component" value="Unassembled WGS sequence"/>
</dbReference>
<keyword evidence="7" id="KW-1185">Reference proteome</keyword>
<proteinExistence type="predicted"/>
<evidence type="ECO:0000256" key="4">
    <source>
        <dbReference type="ARBA" id="ARBA00022842"/>
    </source>
</evidence>
<dbReference type="Pfam" id="PF04794">
    <property type="entry name" value="YdjC"/>
    <property type="match status" value="1"/>
</dbReference>
<name>A0ABU8THD7_9HYPH</name>
<dbReference type="Gene3D" id="3.20.20.370">
    <property type="entry name" value="Glycoside hydrolase/deacetylase"/>
    <property type="match status" value="1"/>
</dbReference>